<evidence type="ECO:0000313" key="3">
    <source>
        <dbReference type="Proteomes" id="UP000005824"/>
    </source>
</evidence>
<dbReference type="AlphaFoldDB" id="B4D813"/>
<accession>B4D813</accession>
<dbReference type="STRING" id="497964.CfE428DRAFT_5053"/>
<evidence type="ECO:0000313" key="2">
    <source>
        <dbReference type="EMBL" id="EDY17367.1"/>
    </source>
</evidence>
<dbReference type="InterPro" id="IPR012902">
    <property type="entry name" value="N_methyl_site"/>
</dbReference>
<evidence type="ECO:0000256" key="1">
    <source>
        <dbReference type="SAM" id="Phobius"/>
    </source>
</evidence>
<protein>
    <recommendedName>
        <fullName evidence="4">Verru_Chthon cassette protein B</fullName>
    </recommendedName>
</protein>
<keyword evidence="1" id="KW-0812">Transmembrane</keyword>
<dbReference type="PROSITE" id="PS00409">
    <property type="entry name" value="PROKAR_NTER_METHYL"/>
    <property type="match status" value="1"/>
</dbReference>
<dbReference type="InterPro" id="IPR019838">
    <property type="entry name" value="Verru/Chthon_B"/>
</dbReference>
<comment type="caution">
    <text evidence="2">The sequence shown here is derived from an EMBL/GenBank/DDBJ whole genome shotgun (WGS) entry which is preliminary data.</text>
</comment>
<keyword evidence="3" id="KW-1185">Reference proteome</keyword>
<evidence type="ECO:0008006" key="4">
    <source>
        <dbReference type="Google" id="ProtNLM"/>
    </source>
</evidence>
<proteinExistence type="predicted"/>
<sequence length="157" mass="16925">MSLRRSGASHRSGFSLVELVLAIGIVSFAFVSLFALLPVGLTTFRQTMDTTIGSQIVHRIINEAQQTDYTTLVATPTFDRYFDDQGNEVSSLDNSVYTAEISVTAPTPLPNTSTPSSTSLATVIVKFANNPAHRASPFETTSPNSYSVYSAVIAKNQ</sequence>
<keyword evidence="1" id="KW-0472">Membrane</keyword>
<organism evidence="2 3">
    <name type="scientific">Chthoniobacter flavus Ellin428</name>
    <dbReference type="NCBI Taxonomy" id="497964"/>
    <lineage>
        <taxon>Bacteria</taxon>
        <taxon>Pseudomonadati</taxon>
        <taxon>Verrucomicrobiota</taxon>
        <taxon>Spartobacteria</taxon>
        <taxon>Chthoniobacterales</taxon>
        <taxon>Chthoniobacteraceae</taxon>
        <taxon>Chthoniobacter</taxon>
    </lineage>
</organism>
<name>B4D813_9BACT</name>
<reference evidence="2 3" key="1">
    <citation type="journal article" date="2011" name="J. Bacteriol.">
        <title>Genome sequence of Chthoniobacter flavus Ellin428, an aerobic heterotrophic soil bacterium.</title>
        <authorList>
            <person name="Kant R."/>
            <person name="van Passel M.W."/>
            <person name="Palva A."/>
            <person name="Lucas S."/>
            <person name="Lapidus A."/>
            <person name="Glavina Del Rio T."/>
            <person name="Dalin E."/>
            <person name="Tice H."/>
            <person name="Bruce D."/>
            <person name="Goodwin L."/>
            <person name="Pitluck S."/>
            <person name="Larimer F.W."/>
            <person name="Land M.L."/>
            <person name="Hauser L."/>
            <person name="Sangwan P."/>
            <person name="de Vos W.M."/>
            <person name="Janssen P.H."/>
            <person name="Smidt H."/>
        </authorList>
    </citation>
    <scope>NUCLEOTIDE SEQUENCE [LARGE SCALE GENOMIC DNA]</scope>
    <source>
        <strain evidence="2 3">Ellin428</strain>
    </source>
</reference>
<dbReference type="EMBL" id="ABVL01000020">
    <property type="protein sequence ID" value="EDY17367.1"/>
    <property type="molecule type" value="Genomic_DNA"/>
</dbReference>
<dbReference type="InParanoid" id="B4D813"/>
<gene>
    <name evidence="2" type="ORF">CfE428DRAFT_5053</name>
</gene>
<dbReference type="NCBIfam" id="TIGR02598">
    <property type="entry name" value="Verru_Chthon cassette protein B"/>
    <property type="match status" value="1"/>
</dbReference>
<dbReference type="Proteomes" id="UP000005824">
    <property type="component" value="Unassembled WGS sequence"/>
</dbReference>
<keyword evidence="1" id="KW-1133">Transmembrane helix</keyword>
<dbReference type="RefSeq" id="WP_006982374.1">
    <property type="nucleotide sequence ID" value="NZ_ABVL01000020.1"/>
</dbReference>
<feature type="transmembrane region" description="Helical" evidence="1">
    <location>
        <begin position="12"/>
        <end position="37"/>
    </location>
</feature>